<dbReference type="EMBL" id="CP009249">
    <property type="protein sequence ID" value="APT92717.1"/>
    <property type="molecule type" value="Genomic_DNA"/>
</dbReference>
<keyword evidence="2" id="KW-1185">Reference proteome</keyword>
<dbReference type="AlphaFoldDB" id="A0A1L7D3R8"/>
<sequence>MNSTTLPDTYPATEVAARLGVGHSTLLRAVKRGDPDVMALRPVRLGEAGRRGRVVFPKAIFDQRVPPSHAVETTIAAAAFLARVAGGRHEL</sequence>
<reference evidence="1 2" key="1">
    <citation type="submission" date="2014-08" db="EMBL/GenBank/DDBJ databases">
        <title>Complete genome sequence of Corynebacterium phocae M408/89/1(T)(=DSM 44612(T)), isolated from the common seal (Phoca vitulina).</title>
        <authorList>
            <person name="Ruckert C."/>
            <person name="Albersmeier A."/>
            <person name="Winkler A."/>
            <person name="Kalinowski J."/>
        </authorList>
    </citation>
    <scope>NUCLEOTIDE SEQUENCE [LARGE SCALE GENOMIC DNA]</scope>
    <source>
        <strain evidence="1 2">M408/89/1</strain>
    </source>
</reference>
<protein>
    <recommendedName>
        <fullName evidence="3">Helix-turn-helix domain-containing protein</fullName>
    </recommendedName>
</protein>
<proteinExistence type="predicted"/>
<dbReference type="KEGG" id="cpho:CPHO_07235"/>
<evidence type="ECO:0000313" key="1">
    <source>
        <dbReference type="EMBL" id="APT92717.1"/>
    </source>
</evidence>
<name>A0A1L7D3R8_9CORY</name>
<dbReference type="Proteomes" id="UP000185491">
    <property type="component" value="Chromosome"/>
</dbReference>
<gene>
    <name evidence="1" type="ORF">CPHO_07235</name>
</gene>
<accession>A0A1L7D3R8</accession>
<dbReference type="RefSeq" id="WP_075734489.1">
    <property type="nucleotide sequence ID" value="NZ_CP009249.1"/>
</dbReference>
<evidence type="ECO:0000313" key="2">
    <source>
        <dbReference type="Proteomes" id="UP000185491"/>
    </source>
</evidence>
<evidence type="ECO:0008006" key="3">
    <source>
        <dbReference type="Google" id="ProtNLM"/>
    </source>
</evidence>
<organism evidence="1 2">
    <name type="scientific">Corynebacterium phocae</name>
    <dbReference type="NCBI Taxonomy" id="161895"/>
    <lineage>
        <taxon>Bacteria</taxon>
        <taxon>Bacillati</taxon>
        <taxon>Actinomycetota</taxon>
        <taxon>Actinomycetes</taxon>
        <taxon>Mycobacteriales</taxon>
        <taxon>Corynebacteriaceae</taxon>
        <taxon>Corynebacterium</taxon>
    </lineage>
</organism>